<protein>
    <submittedName>
        <fullName evidence="1">Uncharacterized protein</fullName>
    </submittedName>
</protein>
<reference evidence="1" key="2">
    <citation type="journal article" date="2015" name="Fish Shellfish Immunol.">
        <title>Early steps in the European eel (Anguilla anguilla)-Vibrio vulnificus interaction in the gills: Role of the RtxA13 toxin.</title>
        <authorList>
            <person name="Callol A."/>
            <person name="Pajuelo D."/>
            <person name="Ebbesson L."/>
            <person name="Teles M."/>
            <person name="MacKenzie S."/>
            <person name="Amaro C."/>
        </authorList>
    </citation>
    <scope>NUCLEOTIDE SEQUENCE</scope>
</reference>
<accession>A0A0E9QJT5</accession>
<evidence type="ECO:0000313" key="1">
    <source>
        <dbReference type="EMBL" id="JAH17161.1"/>
    </source>
</evidence>
<dbReference type="EMBL" id="GBXM01091416">
    <property type="protein sequence ID" value="JAH17161.1"/>
    <property type="molecule type" value="Transcribed_RNA"/>
</dbReference>
<name>A0A0E9QJT5_ANGAN</name>
<sequence>MVVLFFCFFLGWKHTLIFWCYVYVK</sequence>
<proteinExistence type="predicted"/>
<dbReference type="AlphaFoldDB" id="A0A0E9QJT5"/>
<reference evidence="1" key="1">
    <citation type="submission" date="2014-11" db="EMBL/GenBank/DDBJ databases">
        <authorList>
            <person name="Amaro Gonzalez C."/>
        </authorList>
    </citation>
    <scope>NUCLEOTIDE SEQUENCE</scope>
</reference>
<organism evidence="1">
    <name type="scientific">Anguilla anguilla</name>
    <name type="common">European freshwater eel</name>
    <name type="synonym">Muraena anguilla</name>
    <dbReference type="NCBI Taxonomy" id="7936"/>
    <lineage>
        <taxon>Eukaryota</taxon>
        <taxon>Metazoa</taxon>
        <taxon>Chordata</taxon>
        <taxon>Craniata</taxon>
        <taxon>Vertebrata</taxon>
        <taxon>Euteleostomi</taxon>
        <taxon>Actinopterygii</taxon>
        <taxon>Neopterygii</taxon>
        <taxon>Teleostei</taxon>
        <taxon>Anguilliformes</taxon>
        <taxon>Anguillidae</taxon>
        <taxon>Anguilla</taxon>
    </lineage>
</organism>